<evidence type="ECO:0000256" key="1">
    <source>
        <dbReference type="SAM" id="MobiDB-lite"/>
    </source>
</evidence>
<accession>A0AAD4U7L5</accession>
<dbReference type="EMBL" id="JAKZEL010000011">
    <property type="protein sequence ID" value="KAI4539269.1"/>
    <property type="molecule type" value="Genomic_DNA"/>
</dbReference>
<proteinExistence type="predicted"/>
<evidence type="ECO:0000313" key="2">
    <source>
        <dbReference type="EMBL" id="KAI4539269.1"/>
    </source>
</evidence>
<feature type="region of interest" description="Disordered" evidence="1">
    <location>
        <begin position="143"/>
        <end position="175"/>
    </location>
</feature>
<evidence type="ECO:0000313" key="3">
    <source>
        <dbReference type="Proteomes" id="UP001214576"/>
    </source>
</evidence>
<comment type="caution">
    <text evidence="2">The sequence shown here is derived from an EMBL/GenBank/DDBJ whole genome shotgun (WGS) entry which is preliminary data.</text>
</comment>
<protein>
    <submittedName>
        <fullName evidence="2">Uncharacterized protein</fullName>
    </submittedName>
</protein>
<dbReference type="Proteomes" id="UP001214576">
    <property type="component" value="Unassembled WGS sequence"/>
</dbReference>
<organism evidence="2 3">
    <name type="scientific">Ovis ammon polii</name>
    <dbReference type="NCBI Taxonomy" id="230172"/>
    <lineage>
        <taxon>Eukaryota</taxon>
        <taxon>Metazoa</taxon>
        <taxon>Chordata</taxon>
        <taxon>Craniata</taxon>
        <taxon>Vertebrata</taxon>
        <taxon>Euteleostomi</taxon>
        <taxon>Mammalia</taxon>
        <taxon>Eutheria</taxon>
        <taxon>Laurasiatheria</taxon>
        <taxon>Artiodactyla</taxon>
        <taxon>Ruminantia</taxon>
        <taxon>Pecora</taxon>
        <taxon>Bovidae</taxon>
        <taxon>Caprinae</taxon>
        <taxon>Ovis</taxon>
    </lineage>
</organism>
<dbReference type="AlphaFoldDB" id="A0AAD4U7L5"/>
<name>A0AAD4U7L5_OVIAM</name>
<keyword evidence="3" id="KW-1185">Reference proteome</keyword>
<reference evidence="2" key="1">
    <citation type="submission" date="2022-03" db="EMBL/GenBank/DDBJ databases">
        <title>Genomic analyses of argali, domestic sheep and their hybrids provide insights into chromosomal evolution, heterosis and genetic basis of agronomic traits.</title>
        <authorList>
            <person name="Li M."/>
        </authorList>
    </citation>
    <scope>NUCLEOTIDE SEQUENCE</scope>
    <source>
        <strain evidence="2">CAU-MHL-2022a</strain>
        <tissue evidence="2">Skin</tissue>
    </source>
</reference>
<gene>
    <name evidence="2" type="ORF">MG293_010661</name>
</gene>
<sequence length="175" mass="19423">MPTEKRDEERVTGLSSSSEVCCQLVRMTSSSPHLLELSSYFHDIRFLLTGHYYPNFSKSDRRDRNVGIGGSKEFMDTSLSSKCYTFMEQPGDKAQGLTLSPEKIVLLFAVKESSRAGPWHWRSLLPGVLSGLPKEQLQFTPRSASTPCLLHSSEPHKSSESGGGDALRRGGTRSR</sequence>